<feature type="binding site" evidence="6">
    <location>
        <position position="154"/>
    </location>
    <ligand>
        <name>Mg(2+)</name>
        <dbReference type="ChEBI" id="CHEBI:18420"/>
        <label>1</label>
    </ligand>
</feature>
<proteinExistence type="inferred from homology"/>
<feature type="site" description="Important for catalytic activity" evidence="7">
    <location>
        <position position="233"/>
    </location>
</feature>
<dbReference type="NCBIfam" id="NF008733">
    <property type="entry name" value="PRK11756.1"/>
    <property type="match status" value="1"/>
</dbReference>
<evidence type="ECO:0000256" key="4">
    <source>
        <dbReference type="ARBA" id="ARBA00022842"/>
    </source>
</evidence>
<dbReference type="PANTHER" id="PTHR43250">
    <property type="entry name" value="EXODEOXYRIBONUCLEASE III"/>
    <property type="match status" value="1"/>
</dbReference>
<feature type="binding site" evidence="6">
    <location>
        <position position="262"/>
    </location>
    <ligand>
        <name>Mg(2+)</name>
        <dbReference type="ChEBI" id="CHEBI:18420"/>
        <label>1</label>
    </ligand>
</feature>
<evidence type="ECO:0000256" key="6">
    <source>
        <dbReference type="PIRSR" id="PIRSR604808-2"/>
    </source>
</evidence>
<dbReference type="eggNOG" id="COG0708">
    <property type="taxonomic scope" value="Bacteria"/>
</dbReference>
<dbReference type="NCBIfam" id="TIGR00195">
    <property type="entry name" value="exoDNase_III"/>
    <property type="match status" value="1"/>
</dbReference>
<dbReference type="SUPFAM" id="SSF56219">
    <property type="entry name" value="DNase I-like"/>
    <property type="match status" value="1"/>
</dbReference>
<keyword evidence="4 6" id="KW-0460">Magnesium</keyword>
<dbReference type="GO" id="GO:0008311">
    <property type="term" value="F:double-stranded DNA 3'-5' DNA exonuclease activity"/>
    <property type="evidence" value="ECO:0007669"/>
    <property type="project" value="InterPro"/>
</dbReference>
<dbReference type="AlphaFoldDB" id="A0A081NB24"/>
<dbReference type="Gene3D" id="3.60.10.10">
    <property type="entry name" value="Endonuclease/exonuclease/phosphatase"/>
    <property type="match status" value="1"/>
</dbReference>
<feature type="binding site" evidence="6">
    <location>
        <position position="152"/>
    </location>
    <ligand>
        <name>Mg(2+)</name>
        <dbReference type="ChEBI" id="CHEBI:18420"/>
        <label>1</label>
    </ligand>
</feature>
<dbReference type="PANTHER" id="PTHR43250:SF2">
    <property type="entry name" value="EXODEOXYRIBONUCLEASE III"/>
    <property type="match status" value="1"/>
</dbReference>
<evidence type="ECO:0000256" key="3">
    <source>
        <dbReference type="ARBA" id="ARBA00022801"/>
    </source>
</evidence>
<dbReference type="InterPro" id="IPR036691">
    <property type="entry name" value="Endo/exonu/phosph_ase_sf"/>
</dbReference>
<protein>
    <submittedName>
        <fullName evidence="9">Exodeoxyribonuclease III</fullName>
    </submittedName>
</protein>
<evidence type="ECO:0000313" key="9">
    <source>
        <dbReference type="EMBL" id="KEQ15647.1"/>
    </source>
</evidence>
<feature type="active site" description="Proton donor/acceptor" evidence="5">
    <location>
        <position position="152"/>
    </location>
</feature>
<dbReference type="Pfam" id="PF03372">
    <property type="entry name" value="Exo_endo_phos"/>
    <property type="match status" value="1"/>
</dbReference>
<dbReference type="GO" id="GO:0006281">
    <property type="term" value="P:DNA repair"/>
    <property type="evidence" value="ECO:0007669"/>
    <property type="project" value="InterPro"/>
</dbReference>
<feature type="active site" description="Proton acceptor" evidence="5">
    <location>
        <position position="263"/>
    </location>
</feature>
<comment type="similarity">
    <text evidence="1">Belongs to the DNA repair enzymes AP/ExoA family.</text>
</comment>
<dbReference type="InterPro" id="IPR005135">
    <property type="entry name" value="Endo/exonuclease/phosphatase"/>
</dbReference>
<keyword evidence="10" id="KW-1185">Reference proteome</keyword>
<evidence type="ECO:0000256" key="5">
    <source>
        <dbReference type="PIRSR" id="PIRSR604808-1"/>
    </source>
</evidence>
<feature type="site" description="Transition state stabilizer" evidence="7">
    <location>
        <position position="154"/>
    </location>
</feature>
<comment type="caution">
    <text evidence="9">The sequence shown here is derived from an EMBL/GenBank/DDBJ whole genome shotgun (WGS) entry which is preliminary data.</text>
</comment>
<dbReference type="InterPro" id="IPR037493">
    <property type="entry name" value="ExoIII-like"/>
</dbReference>
<dbReference type="PROSITE" id="PS51435">
    <property type="entry name" value="AP_NUCLEASE_F1_4"/>
    <property type="match status" value="1"/>
</dbReference>
<name>A0A081NB24_9GAMM</name>
<dbReference type="GO" id="GO:0046872">
    <property type="term" value="F:metal ion binding"/>
    <property type="evidence" value="ECO:0007669"/>
    <property type="project" value="UniProtKB-KW"/>
</dbReference>
<feature type="domain" description="Endonuclease/exonuclease/phosphatase" evidence="8">
    <location>
        <begin position="4"/>
        <end position="263"/>
    </location>
</feature>
<dbReference type="CDD" id="cd09086">
    <property type="entry name" value="ExoIII-like_AP-endo"/>
    <property type="match status" value="1"/>
</dbReference>
<organism evidence="9 10">
    <name type="scientific">Endozoicomonas montiporae</name>
    <dbReference type="NCBI Taxonomy" id="1027273"/>
    <lineage>
        <taxon>Bacteria</taxon>
        <taxon>Pseudomonadati</taxon>
        <taxon>Pseudomonadota</taxon>
        <taxon>Gammaproteobacteria</taxon>
        <taxon>Oceanospirillales</taxon>
        <taxon>Endozoicomonadaceae</taxon>
        <taxon>Endozoicomonas</taxon>
    </lineage>
</organism>
<feature type="active site" evidence="5">
    <location>
        <position position="110"/>
    </location>
</feature>
<dbReference type="EMBL" id="JOKG01000001">
    <property type="protein sequence ID" value="KEQ15647.1"/>
    <property type="molecule type" value="Genomic_DNA"/>
</dbReference>
<dbReference type="NCBIfam" id="TIGR00633">
    <property type="entry name" value="xth"/>
    <property type="match status" value="1"/>
</dbReference>
<keyword evidence="2 6" id="KW-0479">Metal-binding</keyword>
<dbReference type="InterPro" id="IPR004808">
    <property type="entry name" value="AP_endonuc_1"/>
</dbReference>
<reference evidence="9 10" key="1">
    <citation type="submission" date="2014-06" db="EMBL/GenBank/DDBJ databases">
        <title>Whole Genome Sequences of Three Symbiotic Endozoicomonas Bacteria.</title>
        <authorList>
            <person name="Neave M.J."/>
            <person name="Apprill A."/>
            <person name="Voolstra C.R."/>
        </authorList>
    </citation>
    <scope>NUCLEOTIDE SEQUENCE [LARGE SCALE GENOMIC DNA]</scope>
    <source>
        <strain evidence="9 10">LMG 24815</strain>
    </source>
</reference>
<accession>A0A081NB24</accession>
<keyword evidence="6" id="KW-0464">Manganese</keyword>
<feature type="site" description="Interaction with DNA substrate" evidence="7">
    <location>
        <position position="263"/>
    </location>
</feature>
<evidence type="ECO:0000259" key="8">
    <source>
        <dbReference type="Pfam" id="PF03372"/>
    </source>
</evidence>
<comment type="cofactor">
    <cofactor evidence="6">
        <name>Mg(2+)</name>
        <dbReference type="ChEBI" id="CHEBI:18420"/>
    </cofactor>
    <cofactor evidence="6">
        <name>Mn(2+)</name>
        <dbReference type="ChEBI" id="CHEBI:29035"/>
    </cofactor>
    <text evidence="6">Probably binds two magnesium or manganese ions per subunit.</text>
</comment>
<evidence type="ECO:0000256" key="1">
    <source>
        <dbReference type="ARBA" id="ARBA00007092"/>
    </source>
</evidence>
<feature type="binding site" evidence="6">
    <location>
        <position position="263"/>
    </location>
    <ligand>
        <name>Mg(2+)</name>
        <dbReference type="ChEBI" id="CHEBI:18420"/>
        <label>1</label>
    </ligand>
</feature>
<dbReference type="Proteomes" id="UP000028006">
    <property type="component" value="Unassembled WGS sequence"/>
</dbReference>
<dbReference type="RefSeq" id="WP_034872940.1">
    <property type="nucleotide sequence ID" value="NZ_JOKG01000001.1"/>
</dbReference>
<feature type="binding site" evidence="6">
    <location>
        <position position="34"/>
    </location>
    <ligand>
        <name>Mg(2+)</name>
        <dbReference type="ChEBI" id="CHEBI:18420"/>
        <label>1</label>
    </ligand>
</feature>
<gene>
    <name evidence="9" type="ORF">GZ77_03420</name>
</gene>
<evidence type="ECO:0000256" key="7">
    <source>
        <dbReference type="PIRSR" id="PIRSR604808-3"/>
    </source>
</evidence>
<evidence type="ECO:0000256" key="2">
    <source>
        <dbReference type="ARBA" id="ARBA00022723"/>
    </source>
</evidence>
<sequence length="272" mass="31291">MKIITFNVNGVRARLHQLEALIQKHEPEVIGLQEIKVADEDFPVEAMESLGYHIEYFGQKTHYGVGLMSKQKPLRVQKGYLTDTPDAQRRIILADYKTSGGQLYTVINGYFPQGESRDHPVKFPAKKQFYADLMTSLNHDFTPESNLAVMGDFNISSTDADIGIGADNAKRWLRTGKCSFLPEEREWFQTLLNWGLQDCYREIPPENEDELYSWFDYRSRGFEREPKRGLRIDGILATASMMDKCLSTGIDYDIRSMEKPSDHAPLWADFDF</sequence>
<evidence type="ECO:0000313" key="10">
    <source>
        <dbReference type="Proteomes" id="UP000028006"/>
    </source>
</evidence>
<keyword evidence="3" id="KW-0378">Hydrolase</keyword>
<feature type="binding site" evidence="6">
    <location>
        <position position="7"/>
    </location>
    <ligand>
        <name>Mg(2+)</name>
        <dbReference type="ChEBI" id="CHEBI:18420"/>
        <label>1</label>
    </ligand>
</feature>